<feature type="compositionally biased region" description="Pro residues" evidence="1">
    <location>
        <begin position="90"/>
        <end position="100"/>
    </location>
</feature>
<reference evidence="2" key="1">
    <citation type="submission" date="2023-08" db="EMBL/GenBank/DDBJ databases">
        <title>Chromosome-level Genome Assembly of mud carp (Cirrhinus molitorella).</title>
        <authorList>
            <person name="Liu H."/>
        </authorList>
    </citation>
    <scope>NUCLEOTIDE SEQUENCE</scope>
    <source>
        <strain evidence="2">Prfri</strain>
        <tissue evidence="2">Muscle</tissue>
    </source>
</reference>
<dbReference type="Proteomes" id="UP001187343">
    <property type="component" value="Unassembled WGS sequence"/>
</dbReference>
<evidence type="ECO:0000313" key="2">
    <source>
        <dbReference type="EMBL" id="KAK2878586.1"/>
    </source>
</evidence>
<feature type="compositionally biased region" description="Polar residues" evidence="1">
    <location>
        <begin position="103"/>
        <end position="120"/>
    </location>
</feature>
<evidence type="ECO:0000313" key="3">
    <source>
        <dbReference type="Proteomes" id="UP001187343"/>
    </source>
</evidence>
<accession>A0AA88PCA0</accession>
<sequence>MEQHHAPQQGKTSGRWVQCSGVGAWGSRLEWPSAWTDRQSPLWARVQHPSAIPTSLSSLPRPDWLCPPLCPSVSQPPVDQLEPRNLTLPTNPPYFQPPPNCMAQAQTDSPHQSNLCSVRD</sequence>
<keyword evidence="3" id="KW-1185">Reference proteome</keyword>
<evidence type="ECO:0000256" key="1">
    <source>
        <dbReference type="SAM" id="MobiDB-lite"/>
    </source>
</evidence>
<name>A0AA88PCA0_9TELE</name>
<dbReference type="AlphaFoldDB" id="A0AA88PCA0"/>
<dbReference type="EMBL" id="JAUYZG010000019">
    <property type="protein sequence ID" value="KAK2878586.1"/>
    <property type="molecule type" value="Genomic_DNA"/>
</dbReference>
<gene>
    <name evidence="2" type="ORF">Q8A67_019377</name>
</gene>
<protein>
    <submittedName>
        <fullName evidence="2">Uncharacterized protein</fullName>
    </submittedName>
</protein>
<organism evidence="2 3">
    <name type="scientific">Cirrhinus molitorella</name>
    <name type="common">mud carp</name>
    <dbReference type="NCBI Taxonomy" id="172907"/>
    <lineage>
        <taxon>Eukaryota</taxon>
        <taxon>Metazoa</taxon>
        <taxon>Chordata</taxon>
        <taxon>Craniata</taxon>
        <taxon>Vertebrata</taxon>
        <taxon>Euteleostomi</taxon>
        <taxon>Actinopterygii</taxon>
        <taxon>Neopterygii</taxon>
        <taxon>Teleostei</taxon>
        <taxon>Ostariophysi</taxon>
        <taxon>Cypriniformes</taxon>
        <taxon>Cyprinidae</taxon>
        <taxon>Labeoninae</taxon>
        <taxon>Labeonini</taxon>
        <taxon>Cirrhinus</taxon>
    </lineage>
</organism>
<comment type="caution">
    <text evidence="2">The sequence shown here is derived from an EMBL/GenBank/DDBJ whole genome shotgun (WGS) entry which is preliminary data.</text>
</comment>
<proteinExistence type="predicted"/>
<feature type="region of interest" description="Disordered" evidence="1">
    <location>
        <begin position="75"/>
        <end position="120"/>
    </location>
</feature>